<organism evidence="4 5">
    <name type="scientific">Paraburkholderia youngii</name>
    <dbReference type="NCBI Taxonomy" id="2782701"/>
    <lineage>
        <taxon>Bacteria</taxon>
        <taxon>Pseudomonadati</taxon>
        <taxon>Pseudomonadota</taxon>
        <taxon>Betaproteobacteria</taxon>
        <taxon>Burkholderiales</taxon>
        <taxon>Burkholderiaceae</taxon>
        <taxon>Paraburkholderia</taxon>
    </lineage>
</organism>
<proteinExistence type="inferred from homology"/>
<dbReference type="Gene3D" id="3.30.9.10">
    <property type="entry name" value="D-Amino Acid Oxidase, subunit A, domain 2"/>
    <property type="match status" value="1"/>
</dbReference>
<evidence type="ECO:0000313" key="5">
    <source>
        <dbReference type="Proteomes" id="UP000592820"/>
    </source>
</evidence>
<dbReference type="InterPro" id="IPR006076">
    <property type="entry name" value="FAD-dep_OxRdtase"/>
</dbReference>
<dbReference type="GO" id="GO:0008718">
    <property type="term" value="F:D-amino-acid dehydrogenase activity"/>
    <property type="evidence" value="ECO:0007669"/>
    <property type="project" value="TreeGrafter"/>
</dbReference>
<reference evidence="4 5" key="1">
    <citation type="submission" date="2020-08" db="EMBL/GenBank/DDBJ databases">
        <title>Genomic Encyclopedia of Type Strains, Phase IV (KMG-V): Genome sequencing to study the core and pangenomes of soil and plant-associated prokaryotes.</title>
        <authorList>
            <person name="Whitman W."/>
        </authorList>
    </citation>
    <scope>NUCLEOTIDE SEQUENCE [LARGE SCALE GENOMIC DNA]</scope>
    <source>
        <strain evidence="4 5">JPY162</strain>
    </source>
</reference>
<dbReference type="SUPFAM" id="SSF51971">
    <property type="entry name" value="Nucleotide-binding domain"/>
    <property type="match status" value="1"/>
</dbReference>
<dbReference type="Pfam" id="PF01266">
    <property type="entry name" value="DAO"/>
    <property type="match status" value="1"/>
</dbReference>
<evidence type="ECO:0000256" key="2">
    <source>
        <dbReference type="ARBA" id="ARBA00023002"/>
    </source>
</evidence>
<evidence type="ECO:0000313" key="4">
    <source>
        <dbReference type="EMBL" id="MBB5405932.1"/>
    </source>
</evidence>
<evidence type="ECO:0000256" key="1">
    <source>
        <dbReference type="ARBA" id="ARBA00009410"/>
    </source>
</evidence>
<dbReference type="EMBL" id="JACHDE010000049">
    <property type="protein sequence ID" value="MBB5405932.1"/>
    <property type="molecule type" value="Genomic_DNA"/>
</dbReference>
<evidence type="ECO:0000259" key="3">
    <source>
        <dbReference type="Pfam" id="PF01266"/>
    </source>
</evidence>
<sequence>MQFGGEFFRQLWNEFSYLHLGRSPFVRNRVLDPAPDLSLVRSAYDEAGKVFPQFDPSKVDIAWGGAIDNTPDGIPVVSECVQHPGIYLCTGFSGHGFSSSLGAGRMLAQAIVTGETETLAPNIIY</sequence>
<dbReference type="AlphaFoldDB" id="A0A7W8P9H9"/>
<dbReference type="Proteomes" id="UP000592820">
    <property type="component" value="Unassembled WGS sequence"/>
</dbReference>
<dbReference type="PANTHER" id="PTHR13847">
    <property type="entry name" value="SARCOSINE DEHYDROGENASE-RELATED"/>
    <property type="match status" value="1"/>
</dbReference>
<name>A0A7W8P9H9_9BURK</name>
<dbReference type="InterPro" id="IPR036188">
    <property type="entry name" value="FAD/NAD-bd_sf"/>
</dbReference>
<keyword evidence="2" id="KW-0560">Oxidoreductase</keyword>
<comment type="similarity">
    <text evidence="1">Belongs to the DadA oxidoreductase family.</text>
</comment>
<comment type="caution">
    <text evidence="4">The sequence shown here is derived from an EMBL/GenBank/DDBJ whole genome shotgun (WGS) entry which is preliminary data.</text>
</comment>
<dbReference type="PANTHER" id="PTHR13847:SF280">
    <property type="entry name" value="D-AMINO ACID DEHYDROGENASE"/>
    <property type="match status" value="1"/>
</dbReference>
<dbReference type="GO" id="GO:0055130">
    <property type="term" value="P:D-alanine catabolic process"/>
    <property type="evidence" value="ECO:0007669"/>
    <property type="project" value="TreeGrafter"/>
</dbReference>
<dbReference type="Gene3D" id="3.50.50.60">
    <property type="entry name" value="FAD/NAD(P)-binding domain"/>
    <property type="match status" value="1"/>
</dbReference>
<dbReference type="GO" id="GO:0005737">
    <property type="term" value="C:cytoplasm"/>
    <property type="evidence" value="ECO:0007669"/>
    <property type="project" value="TreeGrafter"/>
</dbReference>
<gene>
    <name evidence="4" type="ORF">HDG41_008031</name>
</gene>
<protein>
    <submittedName>
        <fullName evidence="4">Glycine/D-amino acid oxidase-like deaminating enzyme</fullName>
    </submittedName>
</protein>
<accession>A0A7W8P9H9</accession>
<dbReference type="GO" id="GO:0005886">
    <property type="term" value="C:plasma membrane"/>
    <property type="evidence" value="ECO:0007669"/>
    <property type="project" value="TreeGrafter"/>
</dbReference>
<feature type="domain" description="FAD dependent oxidoreductase" evidence="3">
    <location>
        <begin position="19"/>
        <end position="109"/>
    </location>
</feature>